<dbReference type="KEGG" id="mmak:MMKA1_12850"/>
<evidence type="ECO:0000313" key="2">
    <source>
        <dbReference type="Proteomes" id="UP000264208"/>
    </source>
</evidence>
<dbReference type="RefSeq" id="WP_146778322.1">
    <property type="nucleotide sequence ID" value="NZ_AP011526.1"/>
</dbReference>
<dbReference type="AlphaFoldDB" id="A0A2Z5PDR6"/>
<dbReference type="Proteomes" id="UP000264208">
    <property type="component" value="Chromosome"/>
</dbReference>
<name>A0A2Z5PDR6_METMI</name>
<evidence type="ECO:0000313" key="1">
    <source>
        <dbReference type="EMBL" id="BAP61402.1"/>
    </source>
</evidence>
<accession>A0A2Z5PDR6</accession>
<proteinExistence type="predicted"/>
<dbReference type="EMBL" id="AP011526">
    <property type="protein sequence ID" value="BAP61402.1"/>
    <property type="molecule type" value="Genomic_DNA"/>
</dbReference>
<dbReference type="SUPFAM" id="SSF159071">
    <property type="entry name" value="TrmB C-terminal domain-like"/>
    <property type="match status" value="1"/>
</dbReference>
<dbReference type="GeneID" id="41279692"/>
<gene>
    <name evidence="1" type="ORF">MMKA1_12850</name>
</gene>
<reference evidence="1 2" key="1">
    <citation type="submission" date="2009-06" db="EMBL/GenBank/DDBJ databases">
        <title>Molecular Evidence for Microbiologically Influenced Corrosion from genome of Methanogen.</title>
        <authorList>
            <person name="Ito N."/>
            <person name="Tsurumaru H."/>
            <person name="Shimizu A."/>
            <person name="Harada T."/>
            <person name="Hosoyama A."/>
            <person name="Horikawa H."/>
            <person name="Wakai S."/>
            <person name="Sasaki K."/>
            <person name="Nishijima K."/>
            <person name="Ataku H."/>
            <person name="Yamazaki J."/>
            <person name="Mise M."/>
            <person name="Yamazaki S."/>
            <person name="Tanikawa S."/>
            <person name="Harayama S."/>
            <person name="Fujita N."/>
        </authorList>
    </citation>
    <scope>NUCLEOTIDE SEQUENCE [LARGE SCALE GENOMIC DNA]</scope>
    <source>
        <strain evidence="2">KA1 ( NBRC 102054)</strain>
    </source>
</reference>
<sequence length="252" mass="27916">MKKIGILEFLVLISVLVTALAIGYNFLSPTSAEYTFDGEEMYKCAWISENIMLKGFPLYADIEGTWTADGLEFSDRVQILAASGGTLTVAYTNKEMTIGGKLASKEDIAASKIYLVPLGNTIIRYNLESINGTSFSEISDIIYADIDDDDLTVLEIDIDGSFAIDADTFSPTEQLNVINYFKYETALPKMSFVNGGLILKGTFNLDDLKNLDDLINPQKIVTSNIEVDIIVEESSKEIDTEKYTNAKLITWM</sequence>
<protein>
    <submittedName>
        <fullName evidence="1">Uncharacterized protein</fullName>
    </submittedName>
</protein>
<organism evidence="1 2">
    <name type="scientific">Methanococcus maripaludis KA1</name>
    <dbReference type="NCBI Taxonomy" id="637914"/>
    <lineage>
        <taxon>Archaea</taxon>
        <taxon>Methanobacteriati</taxon>
        <taxon>Methanobacteriota</taxon>
        <taxon>Methanomada group</taxon>
        <taxon>Methanococci</taxon>
        <taxon>Methanococcales</taxon>
        <taxon>Methanococcaceae</taxon>
        <taxon>Methanococcus</taxon>
    </lineage>
</organism>